<dbReference type="GO" id="GO:0008270">
    <property type="term" value="F:zinc ion binding"/>
    <property type="evidence" value="ECO:0007669"/>
    <property type="project" value="UniProtKB-KW"/>
</dbReference>
<feature type="coiled-coil region" evidence="2">
    <location>
        <begin position="5"/>
        <end position="57"/>
    </location>
</feature>
<evidence type="ECO:0000256" key="1">
    <source>
        <dbReference type="PROSITE-ProRule" id="PRU00024"/>
    </source>
</evidence>
<dbReference type="CDD" id="cd19757">
    <property type="entry name" value="Bbox1"/>
    <property type="match status" value="1"/>
</dbReference>
<dbReference type="Gene3D" id="1.20.120.20">
    <property type="entry name" value="Apolipoprotein"/>
    <property type="match status" value="1"/>
</dbReference>
<accession>A0A8W8NZV4</accession>
<protein>
    <recommendedName>
        <fullName evidence="3">B box-type domain-containing protein</fullName>
    </recommendedName>
</protein>
<keyword evidence="1" id="KW-0862">Zinc</keyword>
<sequence>MLMNYVRKEETIRNFEEEKQNATNAIDKTILEIKGNTRKLEDRKDEIRNILAREDEDLQNSMCMKIKEEKLTPNRMSYEVENFCPGSLENSIVQQIFGKPPAIHETVQHNWYVQYGLTILRNLITELFRSKKTPTEITERQHFLECDNCETKPAQFHCKTCQGHLCDDCRKIHETKRLTQGHVIILLSDYIADPVGCHQEEEDQCACKIRQRLKAERKEINAYWLPLLEQMQDEEKKKQSRISRKVEKIKDKVEEHFDNIIDKFTKLKDESIKQLEEDAENASDAIEKTIDEIEDKIELLGDRDSEIKDYLSEEDEDMHEGMCMPNKEGRLIPKRVSYEVHKFCPGSLDASCLLQVFGDQPSVAWQ</sequence>
<dbReference type="EnsemblMetazoa" id="G8597.1">
    <property type="protein sequence ID" value="G8597.1:cds"/>
    <property type="gene ID" value="G8597"/>
</dbReference>
<evidence type="ECO:0000259" key="3">
    <source>
        <dbReference type="PROSITE" id="PS50119"/>
    </source>
</evidence>
<proteinExistence type="predicted"/>
<dbReference type="SMART" id="SM00336">
    <property type="entry name" value="BBOX"/>
    <property type="match status" value="1"/>
</dbReference>
<dbReference type="Proteomes" id="UP000005408">
    <property type="component" value="Unassembled WGS sequence"/>
</dbReference>
<feature type="coiled-coil region" evidence="2">
    <location>
        <begin position="272"/>
        <end position="303"/>
    </location>
</feature>
<reference evidence="4" key="1">
    <citation type="submission" date="2022-08" db="UniProtKB">
        <authorList>
            <consortium name="EnsemblMetazoa"/>
        </authorList>
    </citation>
    <scope>IDENTIFICATION</scope>
    <source>
        <strain evidence="4">05x7-T-G4-1.051#20</strain>
    </source>
</reference>
<feature type="domain" description="B box-type" evidence="3">
    <location>
        <begin position="141"/>
        <end position="187"/>
    </location>
</feature>
<evidence type="ECO:0000256" key="2">
    <source>
        <dbReference type="SAM" id="Coils"/>
    </source>
</evidence>
<evidence type="ECO:0000313" key="5">
    <source>
        <dbReference type="Proteomes" id="UP000005408"/>
    </source>
</evidence>
<keyword evidence="2" id="KW-0175">Coiled coil</keyword>
<name>A0A8W8NZV4_MAGGI</name>
<dbReference type="PROSITE" id="PS50119">
    <property type="entry name" value="ZF_BBOX"/>
    <property type="match status" value="1"/>
</dbReference>
<keyword evidence="5" id="KW-1185">Reference proteome</keyword>
<dbReference type="AlphaFoldDB" id="A0A8W8NZV4"/>
<keyword evidence="1" id="KW-0479">Metal-binding</keyword>
<dbReference type="Gene3D" id="4.10.830.40">
    <property type="match status" value="1"/>
</dbReference>
<keyword evidence="1" id="KW-0863">Zinc-finger</keyword>
<organism evidence="4 5">
    <name type="scientific">Magallana gigas</name>
    <name type="common">Pacific oyster</name>
    <name type="synonym">Crassostrea gigas</name>
    <dbReference type="NCBI Taxonomy" id="29159"/>
    <lineage>
        <taxon>Eukaryota</taxon>
        <taxon>Metazoa</taxon>
        <taxon>Spiralia</taxon>
        <taxon>Lophotrochozoa</taxon>
        <taxon>Mollusca</taxon>
        <taxon>Bivalvia</taxon>
        <taxon>Autobranchia</taxon>
        <taxon>Pteriomorphia</taxon>
        <taxon>Ostreida</taxon>
        <taxon>Ostreoidea</taxon>
        <taxon>Ostreidae</taxon>
        <taxon>Magallana</taxon>
    </lineage>
</organism>
<dbReference type="InterPro" id="IPR000315">
    <property type="entry name" value="Znf_B-box"/>
</dbReference>
<evidence type="ECO:0000313" key="4">
    <source>
        <dbReference type="EnsemblMetazoa" id="G8597.1:cds"/>
    </source>
</evidence>
<dbReference type="Pfam" id="PF00643">
    <property type="entry name" value="zf-B_box"/>
    <property type="match status" value="1"/>
</dbReference>